<feature type="compositionally biased region" description="Basic residues" evidence="1">
    <location>
        <begin position="81"/>
        <end position="105"/>
    </location>
</feature>
<feature type="region of interest" description="Disordered" evidence="1">
    <location>
        <begin position="81"/>
        <end position="123"/>
    </location>
</feature>
<evidence type="ECO:0000313" key="4">
    <source>
        <dbReference type="Proteomes" id="UP000311713"/>
    </source>
</evidence>
<dbReference type="OrthoDB" id="3178131at2"/>
<protein>
    <submittedName>
        <fullName evidence="3">Helix-turn-helix transcriptional regulator</fullName>
    </submittedName>
</protein>
<dbReference type="Gene3D" id="1.10.10.10">
    <property type="entry name" value="Winged helix-like DNA-binding domain superfamily/Winged helix DNA-binding domain"/>
    <property type="match status" value="1"/>
</dbReference>
<feature type="domain" description="HTH luxR-type" evidence="2">
    <location>
        <begin position="123"/>
        <end position="150"/>
    </location>
</feature>
<dbReference type="SUPFAM" id="SSF46894">
    <property type="entry name" value="C-terminal effector domain of the bipartite response regulators"/>
    <property type="match status" value="1"/>
</dbReference>
<keyword evidence="4" id="KW-1185">Reference proteome</keyword>
<dbReference type="InterPro" id="IPR000792">
    <property type="entry name" value="Tscrpt_reg_LuxR_C"/>
</dbReference>
<dbReference type="Pfam" id="PF00196">
    <property type="entry name" value="GerE"/>
    <property type="match status" value="1"/>
</dbReference>
<dbReference type="AlphaFoldDB" id="A0A5C4VDL2"/>
<evidence type="ECO:0000259" key="2">
    <source>
        <dbReference type="PROSITE" id="PS00622"/>
    </source>
</evidence>
<accession>A0A5C4VDL2</accession>
<dbReference type="GO" id="GO:0003677">
    <property type="term" value="F:DNA binding"/>
    <property type="evidence" value="ECO:0007669"/>
    <property type="project" value="InterPro"/>
</dbReference>
<dbReference type="EMBL" id="VDGT01000002">
    <property type="protein sequence ID" value="TNM33645.1"/>
    <property type="molecule type" value="Genomic_DNA"/>
</dbReference>
<reference evidence="3 4" key="1">
    <citation type="submission" date="2019-06" db="EMBL/GenBank/DDBJ databases">
        <title>Draft genome of Streptomyces sedi sp. JCM16909.</title>
        <authorList>
            <person name="Klykleung N."/>
            <person name="Tanasupawat S."/>
            <person name="Kudo T."/>
            <person name="Yuki M."/>
            <person name="Ohkuma M."/>
        </authorList>
    </citation>
    <scope>NUCLEOTIDE SEQUENCE [LARGE SCALE GENOMIC DNA]</scope>
    <source>
        <strain evidence="3 4">JCM 16909</strain>
    </source>
</reference>
<dbReference type="GO" id="GO:0006355">
    <property type="term" value="P:regulation of DNA-templated transcription"/>
    <property type="evidence" value="ECO:0007669"/>
    <property type="project" value="InterPro"/>
</dbReference>
<dbReference type="InterPro" id="IPR016032">
    <property type="entry name" value="Sig_transdc_resp-reg_C-effctor"/>
</dbReference>
<dbReference type="Proteomes" id="UP000311713">
    <property type="component" value="Unassembled WGS sequence"/>
</dbReference>
<gene>
    <name evidence="3" type="ORF">FH715_04705</name>
</gene>
<sequence length="166" mass="18527">MPAHTGAPAERRERRGLSVGDSRPGPARLSREWLWRRSSPALADIRRRAGGWLSGPSVCVLPRARFYPHIGKLSHRCPRHSAFRRSSPHRPVGHLARRRLRRARRPGPEGPGGVLPRRGAASGHTNAEIASVLHVARRTVETHLTATYRKLGIRRRVELSAVLNGR</sequence>
<name>A0A5C4VDL2_9ACTN</name>
<comment type="caution">
    <text evidence="3">The sequence shown here is derived from an EMBL/GenBank/DDBJ whole genome shotgun (WGS) entry which is preliminary data.</text>
</comment>
<organism evidence="3 4">
    <name type="scientific">Streptomyces sedi</name>
    <dbReference type="NCBI Taxonomy" id="555059"/>
    <lineage>
        <taxon>Bacteria</taxon>
        <taxon>Bacillati</taxon>
        <taxon>Actinomycetota</taxon>
        <taxon>Actinomycetes</taxon>
        <taxon>Kitasatosporales</taxon>
        <taxon>Streptomycetaceae</taxon>
        <taxon>Streptomyces</taxon>
    </lineage>
</organism>
<dbReference type="PRINTS" id="PR00038">
    <property type="entry name" value="HTHLUXR"/>
</dbReference>
<dbReference type="CDD" id="cd06170">
    <property type="entry name" value="LuxR_C_like"/>
    <property type="match status" value="1"/>
</dbReference>
<evidence type="ECO:0000256" key="1">
    <source>
        <dbReference type="SAM" id="MobiDB-lite"/>
    </source>
</evidence>
<dbReference type="InterPro" id="IPR036388">
    <property type="entry name" value="WH-like_DNA-bd_sf"/>
</dbReference>
<evidence type="ECO:0000313" key="3">
    <source>
        <dbReference type="EMBL" id="TNM33645.1"/>
    </source>
</evidence>
<dbReference type="PROSITE" id="PS00622">
    <property type="entry name" value="HTH_LUXR_1"/>
    <property type="match status" value="1"/>
</dbReference>
<proteinExistence type="predicted"/>
<feature type="region of interest" description="Disordered" evidence="1">
    <location>
        <begin position="1"/>
        <end position="27"/>
    </location>
</feature>
<dbReference type="SMART" id="SM00421">
    <property type="entry name" value="HTH_LUXR"/>
    <property type="match status" value="1"/>
</dbReference>